<dbReference type="PANTHER" id="PTHR42990:SF1">
    <property type="entry name" value="AAA+ ATPASE DOMAIN-CONTAINING PROTEIN"/>
    <property type="match status" value="1"/>
</dbReference>
<evidence type="ECO:0000259" key="1">
    <source>
        <dbReference type="Pfam" id="PF13173"/>
    </source>
</evidence>
<evidence type="ECO:0000313" key="2">
    <source>
        <dbReference type="EMBL" id="CAA6818277.1"/>
    </source>
</evidence>
<dbReference type="InterPro" id="IPR027417">
    <property type="entry name" value="P-loop_NTPase"/>
</dbReference>
<name>A0A6S6TJC3_9BACT</name>
<dbReference type="InterPro" id="IPR041682">
    <property type="entry name" value="AAA_14"/>
</dbReference>
<organism evidence="2">
    <name type="scientific">uncultured Sulfurovum sp</name>
    <dbReference type="NCBI Taxonomy" id="269237"/>
    <lineage>
        <taxon>Bacteria</taxon>
        <taxon>Pseudomonadati</taxon>
        <taxon>Campylobacterota</taxon>
        <taxon>Epsilonproteobacteria</taxon>
        <taxon>Campylobacterales</taxon>
        <taxon>Sulfurovaceae</taxon>
        <taxon>Sulfurovum</taxon>
        <taxon>environmental samples</taxon>
    </lineage>
</organism>
<dbReference type="EMBL" id="CACVAX010000052">
    <property type="protein sequence ID" value="CAA6818277.1"/>
    <property type="molecule type" value="Genomic_DNA"/>
</dbReference>
<dbReference type="PANTHER" id="PTHR42990">
    <property type="entry name" value="ATPASE"/>
    <property type="match status" value="1"/>
</dbReference>
<dbReference type="AlphaFoldDB" id="A0A6S6TJC3"/>
<protein>
    <submittedName>
        <fullName evidence="2">ATPase component BioM of energizing module of biotin ECF transporter</fullName>
    </submittedName>
</protein>
<dbReference type="SUPFAM" id="SSF52540">
    <property type="entry name" value="P-loop containing nucleoside triphosphate hydrolases"/>
    <property type="match status" value="1"/>
</dbReference>
<feature type="domain" description="AAA" evidence="1">
    <location>
        <begin position="32"/>
        <end position="157"/>
    </location>
</feature>
<sequence length="406" mass="47107">MLENFFQLSQNYVLNYKQVYVRYFLKTHDLSNRFSIISGQRGIGKTTAIIEYMQQQYSDLYTTKALYIQADHFLLGDVSLYEIADEFVKMGGELLCIDEIHKYFNWSQELKSINDTFRELKLLVSGSSALEIHKGSYDLSRRALVYSMKGMSFREFLEIRLELELPSIKLQSLLLEHQPFSQEIIDKLATKKEKILPLFNEYLKVGYYPYYFEYNNQEQFYLALEQNIHTTIESDLLSVYPSLTGLSIKKLKSLLKVISASVPFIPDMKKLKGIIGVGDERTLKNYLKYLEDAGLIKMLMKSSRGLGSIEKPEKIYLDNSNLLFTSSAEIGTVRETFFMNQVSKDHEIIAPKNGDFLVDETYWFEVGGKNKSFKQIKEMNNSFVAADEIERGFGNKIPLWLFGFLY</sequence>
<dbReference type="Pfam" id="PF13173">
    <property type="entry name" value="AAA_14"/>
    <property type="match status" value="1"/>
</dbReference>
<gene>
    <name evidence="2" type="ORF">HELGO_WM8495</name>
</gene>
<reference evidence="2" key="1">
    <citation type="submission" date="2020-01" db="EMBL/GenBank/DDBJ databases">
        <authorList>
            <person name="Meier V. D."/>
            <person name="Meier V D."/>
        </authorList>
    </citation>
    <scope>NUCLEOTIDE SEQUENCE</scope>
    <source>
        <strain evidence="2">HLG_WM_MAG_04</strain>
    </source>
</reference>
<accession>A0A6S6TJC3</accession>
<proteinExistence type="predicted"/>